<feature type="transmembrane region" description="Helical" evidence="6">
    <location>
        <begin position="397"/>
        <end position="418"/>
    </location>
</feature>
<dbReference type="SUPFAM" id="SSF103473">
    <property type="entry name" value="MFS general substrate transporter"/>
    <property type="match status" value="1"/>
</dbReference>
<dbReference type="InterPro" id="IPR011701">
    <property type="entry name" value="MFS"/>
</dbReference>
<dbReference type="Gene3D" id="1.20.1250.20">
    <property type="entry name" value="MFS general substrate transporter like domains"/>
    <property type="match status" value="2"/>
</dbReference>
<dbReference type="RefSeq" id="WP_377280390.1">
    <property type="nucleotide sequence ID" value="NZ_JBHRSI010000001.1"/>
</dbReference>
<evidence type="ECO:0000256" key="4">
    <source>
        <dbReference type="ARBA" id="ARBA00022989"/>
    </source>
</evidence>
<reference evidence="9" key="1">
    <citation type="journal article" date="2019" name="Int. J. Syst. Evol. Microbiol.">
        <title>The Global Catalogue of Microorganisms (GCM) 10K type strain sequencing project: providing services to taxonomists for standard genome sequencing and annotation.</title>
        <authorList>
            <consortium name="The Broad Institute Genomics Platform"/>
            <consortium name="The Broad Institute Genome Sequencing Center for Infectious Disease"/>
            <person name="Wu L."/>
            <person name="Ma J."/>
        </authorList>
    </citation>
    <scope>NUCLEOTIDE SEQUENCE [LARGE SCALE GENOMIC DNA]</scope>
    <source>
        <strain evidence="9">DFY28</strain>
    </source>
</reference>
<feature type="transmembrane region" description="Helical" evidence="6">
    <location>
        <begin position="83"/>
        <end position="103"/>
    </location>
</feature>
<feature type="transmembrane region" description="Helical" evidence="6">
    <location>
        <begin position="230"/>
        <end position="248"/>
    </location>
</feature>
<keyword evidence="2" id="KW-0813">Transport</keyword>
<keyword evidence="4 6" id="KW-1133">Transmembrane helix</keyword>
<comment type="caution">
    <text evidence="8">The sequence shown here is derived from an EMBL/GenBank/DDBJ whole genome shotgun (WGS) entry which is preliminary data.</text>
</comment>
<keyword evidence="5 6" id="KW-0472">Membrane</keyword>
<proteinExistence type="predicted"/>
<evidence type="ECO:0000259" key="7">
    <source>
        <dbReference type="PROSITE" id="PS50850"/>
    </source>
</evidence>
<feature type="domain" description="Major facilitator superfamily (MFS) profile" evidence="7">
    <location>
        <begin position="18"/>
        <end position="421"/>
    </location>
</feature>
<dbReference type="CDD" id="cd17328">
    <property type="entry name" value="MFS_spinster_like"/>
    <property type="match status" value="1"/>
</dbReference>
<dbReference type="PANTHER" id="PTHR23505">
    <property type="entry name" value="SPINSTER"/>
    <property type="match status" value="1"/>
</dbReference>
<keyword evidence="9" id="KW-1185">Reference proteome</keyword>
<gene>
    <name evidence="8" type="ORF">ACFSC0_04060</name>
</gene>
<evidence type="ECO:0000313" key="8">
    <source>
        <dbReference type="EMBL" id="MFD1782558.1"/>
    </source>
</evidence>
<comment type="subcellular location">
    <subcellularLocation>
        <location evidence="1">Membrane</location>
        <topology evidence="1">Multi-pass membrane protein</topology>
    </subcellularLocation>
</comment>
<evidence type="ECO:0000313" key="9">
    <source>
        <dbReference type="Proteomes" id="UP001597237"/>
    </source>
</evidence>
<dbReference type="InterPro" id="IPR020846">
    <property type="entry name" value="MFS_dom"/>
</dbReference>
<dbReference type="PANTHER" id="PTHR23505:SF79">
    <property type="entry name" value="PROTEIN SPINSTER"/>
    <property type="match status" value="1"/>
</dbReference>
<dbReference type="Proteomes" id="UP001597237">
    <property type="component" value="Unassembled WGS sequence"/>
</dbReference>
<evidence type="ECO:0000256" key="6">
    <source>
        <dbReference type="SAM" id="Phobius"/>
    </source>
</evidence>
<dbReference type="EMBL" id="JBHUEY010000001">
    <property type="protein sequence ID" value="MFD1782558.1"/>
    <property type="molecule type" value="Genomic_DNA"/>
</dbReference>
<feature type="transmembrane region" description="Helical" evidence="6">
    <location>
        <begin position="52"/>
        <end position="77"/>
    </location>
</feature>
<feature type="transmembrane region" description="Helical" evidence="6">
    <location>
        <begin position="12"/>
        <end position="31"/>
    </location>
</feature>
<feature type="transmembrane region" description="Helical" evidence="6">
    <location>
        <begin position="173"/>
        <end position="193"/>
    </location>
</feature>
<feature type="transmembrane region" description="Helical" evidence="6">
    <location>
        <begin position="299"/>
        <end position="320"/>
    </location>
</feature>
<sequence>MIAASLPAERSAGYRYLVVTILMVVYTFNFLDRQILSILAEPIRKDLGLSDTQLGVLTGLAFAIFYTGFGIPVAWLADRANRVRIIAAACAIWSLFSAACGLANNFVQLLIYRIGVAVGEAGGSPPSYSLISDYFAPQDRGKALALYSLGVPFGSMVGSAAGGWIAANYGWRTAFYAVGLPGVLLALLLLIVVREPKRGALDALAEGQTAHEPTPPLFAAVGRFFRNRTLVITALSSGLSAFVGYAVLTWAPPFLIRVKGMGLEEVALYYSLVLGITGAIGTFGAGWMVDRLSRLNPRWYAYVPALAFAASIPFFIGFLLAPTWQLAVLCFAGPALLNNMYLAPALAVVQNAVPPAMRTVSGAILLFILNIIGLGGGPVFVGMVSDRAAGAFGERSLQVGLAALVPVIALTILAHYLASRSIQRDRRLAAA</sequence>
<dbReference type="InterPro" id="IPR036259">
    <property type="entry name" value="MFS_trans_sf"/>
</dbReference>
<evidence type="ECO:0000256" key="3">
    <source>
        <dbReference type="ARBA" id="ARBA00022692"/>
    </source>
</evidence>
<organism evidence="8 9">
    <name type="scientific">Phenylobacterium terrae</name>
    <dbReference type="NCBI Taxonomy" id="2665495"/>
    <lineage>
        <taxon>Bacteria</taxon>
        <taxon>Pseudomonadati</taxon>
        <taxon>Pseudomonadota</taxon>
        <taxon>Alphaproteobacteria</taxon>
        <taxon>Caulobacterales</taxon>
        <taxon>Caulobacteraceae</taxon>
        <taxon>Phenylobacterium</taxon>
    </lineage>
</organism>
<feature type="transmembrane region" description="Helical" evidence="6">
    <location>
        <begin position="326"/>
        <end position="349"/>
    </location>
</feature>
<evidence type="ECO:0000256" key="1">
    <source>
        <dbReference type="ARBA" id="ARBA00004141"/>
    </source>
</evidence>
<feature type="transmembrane region" description="Helical" evidence="6">
    <location>
        <begin position="268"/>
        <end position="287"/>
    </location>
</feature>
<protein>
    <submittedName>
        <fullName evidence="8">Spinster family MFS transporter</fullName>
    </submittedName>
</protein>
<dbReference type="PROSITE" id="PS50850">
    <property type="entry name" value="MFS"/>
    <property type="match status" value="1"/>
</dbReference>
<keyword evidence="3 6" id="KW-0812">Transmembrane</keyword>
<feature type="transmembrane region" description="Helical" evidence="6">
    <location>
        <begin position="144"/>
        <end position="167"/>
    </location>
</feature>
<dbReference type="Pfam" id="PF07690">
    <property type="entry name" value="MFS_1"/>
    <property type="match status" value="1"/>
</dbReference>
<name>A0ABW4MYI1_9CAUL</name>
<dbReference type="InterPro" id="IPR044770">
    <property type="entry name" value="MFS_spinster-like"/>
</dbReference>
<evidence type="ECO:0000256" key="5">
    <source>
        <dbReference type="ARBA" id="ARBA00023136"/>
    </source>
</evidence>
<feature type="transmembrane region" description="Helical" evidence="6">
    <location>
        <begin position="361"/>
        <end position="385"/>
    </location>
</feature>
<accession>A0ABW4MYI1</accession>
<evidence type="ECO:0000256" key="2">
    <source>
        <dbReference type="ARBA" id="ARBA00022448"/>
    </source>
</evidence>